<gene>
    <name evidence="1" type="ORF">HK097_011564</name>
</gene>
<dbReference type="EMBL" id="JADGJD010000097">
    <property type="protein sequence ID" value="KAJ3055074.1"/>
    <property type="molecule type" value="Genomic_DNA"/>
</dbReference>
<dbReference type="Gene3D" id="3.90.550.10">
    <property type="entry name" value="Spore Coat Polysaccharide Biosynthesis Protein SpsA, Chain A"/>
    <property type="match status" value="1"/>
</dbReference>
<protein>
    <submittedName>
        <fullName evidence="1">Uncharacterized protein</fullName>
    </submittedName>
</protein>
<proteinExistence type="predicted"/>
<dbReference type="Proteomes" id="UP001212841">
    <property type="component" value="Unassembled WGS sequence"/>
</dbReference>
<comment type="caution">
    <text evidence="1">The sequence shown here is derived from an EMBL/GenBank/DDBJ whole genome shotgun (WGS) entry which is preliminary data.</text>
</comment>
<dbReference type="SUPFAM" id="SSF53448">
    <property type="entry name" value="Nucleotide-diphospho-sugar transferases"/>
    <property type="match status" value="1"/>
</dbReference>
<keyword evidence="2" id="KW-1185">Reference proteome</keyword>
<dbReference type="AlphaFoldDB" id="A0AAD5SIB5"/>
<organism evidence="1 2">
    <name type="scientific">Rhizophlyctis rosea</name>
    <dbReference type="NCBI Taxonomy" id="64517"/>
    <lineage>
        <taxon>Eukaryota</taxon>
        <taxon>Fungi</taxon>
        <taxon>Fungi incertae sedis</taxon>
        <taxon>Chytridiomycota</taxon>
        <taxon>Chytridiomycota incertae sedis</taxon>
        <taxon>Chytridiomycetes</taxon>
        <taxon>Rhizophlyctidales</taxon>
        <taxon>Rhizophlyctidaceae</taxon>
        <taxon>Rhizophlyctis</taxon>
    </lineage>
</organism>
<sequence>MEKVLAESTDLAKYKFPEQDFLQEYYPDWVQLPWWFNGLKTLVSNHLNVWDEDKHRVIHYIKDKPWDVPPHTEKYFAHPYLRLNQWWWNAYYNDGDWRANGLERHALQQAQYAMALEE</sequence>
<reference evidence="1" key="1">
    <citation type="submission" date="2020-05" db="EMBL/GenBank/DDBJ databases">
        <title>Phylogenomic resolution of chytrid fungi.</title>
        <authorList>
            <person name="Stajich J.E."/>
            <person name="Amses K."/>
            <person name="Simmons R."/>
            <person name="Seto K."/>
            <person name="Myers J."/>
            <person name="Bonds A."/>
            <person name="Quandt C.A."/>
            <person name="Barry K."/>
            <person name="Liu P."/>
            <person name="Grigoriev I."/>
            <person name="Longcore J.E."/>
            <person name="James T.Y."/>
        </authorList>
    </citation>
    <scope>NUCLEOTIDE SEQUENCE</scope>
    <source>
        <strain evidence="1">JEL0318</strain>
    </source>
</reference>
<evidence type="ECO:0000313" key="2">
    <source>
        <dbReference type="Proteomes" id="UP001212841"/>
    </source>
</evidence>
<dbReference type="InterPro" id="IPR029044">
    <property type="entry name" value="Nucleotide-diphossugar_trans"/>
</dbReference>
<evidence type="ECO:0000313" key="1">
    <source>
        <dbReference type="EMBL" id="KAJ3055074.1"/>
    </source>
</evidence>
<name>A0AAD5SIB5_9FUNG</name>
<accession>A0AAD5SIB5</accession>